<dbReference type="InterPro" id="IPR050471">
    <property type="entry name" value="AB_hydrolase"/>
</dbReference>
<reference evidence="2" key="1">
    <citation type="submission" date="2020-09" db="EMBL/GenBank/DDBJ databases">
        <title>Hoyosella lacisalsi sp. nov., a halotolerant actinobacterium isolated from soil of Lake Gudzhirganskoe.</title>
        <authorList>
            <person name="Yang Q."/>
            <person name="Guo P.Y."/>
            <person name="Liu S.W."/>
            <person name="Li F.N."/>
            <person name="Sun C.H."/>
        </authorList>
    </citation>
    <scope>NUCLEOTIDE SEQUENCE</scope>
    <source>
        <strain evidence="2">G463</strain>
    </source>
</reference>
<dbReference type="SUPFAM" id="SSF53474">
    <property type="entry name" value="alpha/beta-Hydrolases"/>
    <property type="match status" value="1"/>
</dbReference>
<dbReference type="InterPro" id="IPR000073">
    <property type="entry name" value="AB_hydrolase_1"/>
</dbReference>
<evidence type="ECO:0000313" key="2">
    <source>
        <dbReference type="EMBL" id="MBD8507360.1"/>
    </source>
</evidence>
<comment type="caution">
    <text evidence="2">The sequence shown here is derived from an EMBL/GenBank/DDBJ whole genome shotgun (WGS) entry which is preliminary data.</text>
</comment>
<dbReference type="PANTHER" id="PTHR43433:SF5">
    <property type="entry name" value="AB HYDROLASE-1 DOMAIN-CONTAINING PROTEIN"/>
    <property type="match status" value="1"/>
</dbReference>
<name>A0A927JEI0_9ACTN</name>
<dbReference type="AlphaFoldDB" id="A0A927JEI0"/>
<dbReference type="EMBL" id="JACYWE010000007">
    <property type="protein sequence ID" value="MBD8507360.1"/>
    <property type="molecule type" value="Genomic_DNA"/>
</dbReference>
<keyword evidence="2" id="KW-0378">Hydrolase</keyword>
<dbReference type="Proteomes" id="UP000642993">
    <property type="component" value="Unassembled WGS sequence"/>
</dbReference>
<dbReference type="InterPro" id="IPR029058">
    <property type="entry name" value="AB_hydrolase_fold"/>
</dbReference>
<keyword evidence="3" id="KW-1185">Reference proteome</keyword>
<protein>
    <submittedName>
        <fullName evidence="2">Alpha/beta hydrolase</fullName>
    </submittedName>
</protein>
<feature type="domain" description="AB hydrolase-1" evidence="1">
    <location>
        <begin position="31"/>
        <end position="284"/>
    </location>
</feature>
<dbReference type="PANTHER" id="PTHR43433">
    <property type="entry name" value="HYDROLASE, ALPHA/BETA FOLD FAMILY PROTEIN"/>
    <property type="match status" value="1"/>
</dbReference>
<sequence>MTTDVPTRSGFAEAGDLHLAFEEHGPADGTPILLIMGFGAQLTLWPHQLCTTLATKGFRVIRFDNRDIGLSTKLDGTRVEGAFLGRLLRSQLGRPSDVPYTLVDMAEDTRWLLDSLGIDRAHVVGASMGGMITQVLAARHPERIHSATIIFSSTNEPFLPPPTPTALRALLAPPPKNPTTEQLVERSVRTFRALSGPGYPRSEEELRALALEQVQRSHYPAGMVRQFAAVLGTGSLRDYARAVTAPTTVIHGSADPLVRPRSGRAVARAIPGARLTMIDGMGHDLPPALVPRIAGEILASTARAS</sequence>
<dbReference type="Pfam" id="PF00561">
    <property type="entry name" value="Abhydrolase_1"/>
    <property type="match status" value="1"/>
</dbReference>
<accession>A0A927JEI0</accession>
<dbReference type="Gene3D" id="3.40.50.1820">
    <property type="entry name" value="alpha/beta hydrolase"/>
    <property type="match status" value="1"/>
</dbReference>
<organism evidence="2 3">
    <name type="scientific">Lolliginicoccus lacisalsi</name>
    <dbReference type="NCBI Taxonomy" id="2742202"/>
    <lineage>
        <taxon>Bacteria</taxon>
        <taxon>Bacillati</taxon>
        <taxon>Actinomycetota</taxon>
        <taxon>Actinomycetes</taxon>
        <taxon>Mycobacteriales</taxon>
        <taxon>Hoyosellaceae</taxon>
        <taxon>Lolliginicoccus</taxon>
    </lineage>
</organism>
<proteinExistence type="predicted"/>
<evidence type="ECO:0000313" key="3">
    <source>
        <dbReference type="Proteomes" id="UP000642993"/>
    </source>
</evidence>
<dbReference type="GO" id="GO:0004806">
    <property type="term" value="F:triacylglycerol lipase activity"/>
    <property type="evidence" value="ECO:0007669"/>
    <property type="project" value="TreeGrafter"/>
</dbReference>
<evidence type="ECO:0000259" key="1">
    <source>
        <dbReference type="Pfam" id="PF00561"/>
    </source>
</evidence>
<dbReference type="GO" id="GO:0046503">
    <property type="term" value="P:glycerolipid catabolic process"/>
    <property type="evidence" value="ECO:0007669"/>
    <property type="project" value="TreeGrafter"/>
</dbReference>
<dbReference type="RefSeq" id="WP_192039789.1">
    <property type="nucleotide sequence ID" value="NZ_JACYWE010000007.1"/>
</dbReference>
<gene>
    <name evidence="2" type="ORF">HT102_12800</name>
</gene>